<evidence type="ECO:0000313" key="4">
    <source>
        <dbReference type="Proteomes" id="UP000236584"/>
    </source>
</evidence>
<dbReference type="PRINTS" id="PR01438">
    <property type="entry name" value="UNVRSLSTRESS"/>
</dbReference>
<dbReference type="Pfam" id="PF00582">
    <property type="entry name" value="Usp"/>
    <property type="match status" value="1"/>
</dbReference>
<evidence type="ECO:0000259" key="2">
    <source>
        <dbReference type="Pfam" id="PF00582"/>
    </source>
</evidence>
<dbReference type="RefSeq" id="WP_103424977.1">
    <property type="nucleotide sequence ID" value="NZ_CP026309.1"/>
</dbReference>
<dbReference type="InterPro" id="IPR006016">
    <property type="entry name" value="UspA"/>
</dbReference>
<dbReference type="InterPro" id="IPR014729">
    <property type="entry name" value="Rossmann-like_a/b/a_fold"/>
</dbReference>
<sequence length="143" mass="14454">MYDIVLLATDGSTPAREALDRAVALARAEAATLHVLSVVDAGDLGLFSSADLAAVDGVLRDAAEDAVADAAQHAAEAGVDAVRAVRVGVPHHETVGYAADVDADLVVVGSHGRRGLSRALLGSVAARVVRGSPVPVLVVPPRP</sequence>
<feature type="domain" description="UspA" evidence="2">
    <location>
        <begin position="1"/>
        <end position="140"/>
    </location>
</feature>
<comment type="similarity">
    <text evidence="1">Belongs to the universal stress protein A family.</text>
</comment>
<dbReference type="PIRSF" id="PIRSF006276">
    <property type="entry name" value="UspA"/>
    <property type="match status" value="1"/>
</dbReference>
<keyword evidence="4" id="KW-1185">Reference proteome</keyword>
<dbReference type="AlphaFoldDB" id="A0A2I8VJP9"/>
<organism evidence="3 4">
    <name type="scientific">Salinigranum rubrum</name>
    <dbReference type="NCBI Taxonomy" id="755307"/>
    <lineage>
        <taxon>Archaea</taxon>
        <taxon>Methanobacteriati</taxon>
        <taxon>Methanobacteriota</taxon>
        <taxon>Stenosarchaea group</taxon>
        <taxon>Halobacteria</taxon>
        <taxon>Halobacteriales</taxon>
        <taxon>Haloferacaceae</taxon>
        <taxon>Salinigranum</taxon>
    </lineage>
</organism>
<dbReference type="PANTHER" id="PTHR46268:SF6">
    <property type="entry name" value="UNIVERSAL STRESS PROTEIN UP12"/>
    <property type="match status" value="1"/>
</dbReference>
<dbReference type="Gene3D" id="3.40.50.620">
    <property type="entry name" value="HUPs"/>
    <property type="match status" value="1"/>
</dbReference>
<proteinExistence type="inferred from homology"/>
<dbReference type="GeneID" id="35591644"/>
<dbReference type="EMBL" id="CP026309">
    <property type="protein sequence ID" value="AUV81289.1"/>
    <property type="molecule type" value="Genomic_DNA"/>
</dbReference>
<gene>
    <name evidence="3" type="ORF">C2R22_06100</name>
</gene>
<dbReference type="PANTHER" id="PTHR46268">
    <property type="entry name" value="STRESS RESPONSE PROTEIN NHAX"/>
    <property type="match status" value="1"/>
</dbReference>
<reference evidence="3 4" key="1">
    <citation type="submission" date="2018-01" db="EMBL/GenBank/DDBJ databases">
        <title>Complete genome sequence of Salinigranum rubrum GX10T, an extremely halophilic archaeon isolated from a marine solar saltern.</title>
        <authorList>
            <person name="Han S."/>
        </authorList>
    </citation>
    <scope>NUCLEOTIDE SEQUENCE [LARGE SCALE GENOMIC DNA]</scope>
    <source>
        <strain evidence="3 4">GX10</strain>
    </source>
</reference>
<dbReference type="KEGG" id="srub:C2R22_06100"/>
<evidence type="ECO:0000313" key="3">
    <source>
        <dbReference type="EMBL" id="AUV81289.1"/>
    </source>
</evidence>
<protein>
    <submittedName>
        <fullName evidence="3">Universal stress protein</fullName>
    </submittedName>
</protein>
<dbReference type="SUPFAM" id="SSF52402">
    <property type="entry name" value="Adenine nucleotide alpha hydrolases-like"/>
    <property type="match status" value="1"/>
</dbReference>
<name>A0A2I8VJP9_9EURY</name>
<dbReference type="CDD" id="cd00293">
    <property type="entry name" value="USP-like"/>
    <property type="match status" value="1"/>
</dbReference>
<dbReference type="InterPro" id="IPR006015">
    <property type="entry name" value="Universal_stress_UspA"/>
</dbReference>
<accession>A0A2I8VJP9</accession>
<evidence type="ECO:0000256" key="1">
    <source>
        <dbReference type="ARBA" id="ARBA00008791"/>
    </source>
</evidence>
<dbReference type="Proteomes" id="UP000236584">
    <property type="component" value="Chromosome"/>
</dbReference>